<dbReference type="Gene3D" id="3.90.1010.10">
    <property type="match status" value="1"/>
</dbReference>
<comment type="caution">
    <text evidence="2">The sequence shown here is derived from an EMBL/GenBank/DDBJ whole genome shotgun (WGS) entry which is preliminary data.</text>
</comment>
<dbReference type="PANTHER" id="PTHR10093">
    <property type="entry name" value="IRON-SULFUR CLUSTER ASSEMBLY ENZYME NIFU HOMOLOG"/>
    <property type="match status" value="1"/>
</dbReference>
<sequence>MDLYREVILDHYKHPRNFGKLHDASATAQAYNATCGDRIIMEVKVNTKGKIEDIRFSGVGCAISQASASMLTEKVKHKSLDSVMKISSRDIMKMLGTTLTPSRIKCATLPLEVLQKAVIAIRPLK</sequence>
<feature type="domain" description="NIF system FeS cluster assembly NifU N-terminal" evidence="1">
    <location>
        <begin position="4"/>
        <end position="119"/>
    </location>
</feature>
<gene>
    <name evidence="2" type="ORF">A2Z00_04845</name>
</gene>
<dbReference type="STRING" id="1798370.A2Z00_04845"/>
<dbReference type="GO" id="GO:0051536">
    <property type="term" value="F:iron-sulfur cluster binding"/>
    <property type="evidence" value="ECO:0007669"/>
    <property type="project" value="InterPro"/>
</dbReference>
<dbReference type="CDD" id="cd06664">
    <property type="entry name" value="IscU_like"/>
    <property type="match status" value="1"/>
</dbReference>
<accession>A0A1F5ZGI4</accession>
<dbReference type="GO" id="GO:0016226">
    <property type="term" value="P:iron-sulfur cluster assembly"/>
    <property type="evidence" value="ECO:0007669"/>
    <property type="project" value="InterPro"/>
</dbReference>
<dbReference type="SUPFAM" id="SSF82649">
    <property type="entry name" value="SufE/NifU"/>
    <property type="match status" value="1"/>
</dbReference>
<reference evidence="2 3" key="1">
    <citation type="journal article" date="2016" name="Nat. Commun.">
        <title>Thousands of microbial genomes shed light on interconnected biogeochemical processes in an aquifer system.</title>
        <authorList>
            <person name="Anantharaman K."/>
            <person name="Brown C.T."/>
            <person name="Hug L.A."/>
            <person name="Sharon I."/>
            <person name="Castelle C.J."/>
            <person name="Probst A.J."/>
            <person name="Thomas B.C."/>
            <person name="Singh A."/>
            <person name="Wilkins M.J."/>
            <person name="Karaoz U."/>
            <person name="Brodie E.L."/>
            <person name="Williams K.H."/>
            <person name="Hubbard S.S."/>
            <person name="Banfield J.F."/>
        </authorList>
    </citation>
    <scope>NUCLEOTIDE SEQUENCE [LARGE SCALE GENOMIC DNA]</scope>
</reference>
<dbReference type="EMBL" id="MFIZ01000024">
    <property type="protein sequence ID" value="OGG11540.1"/>
    <property type="molecule type" value="Genomic_DNA"/>
</dbReference>
<evidence type="ECO:0000313" key="3">
    <source>
        <dbReference type="Proteomes" id="UP000177268"/>
    </source>
</evidence>
<dbReference type="NCBIfam" id="TIGR01994">
    <property type="entry name" value="SUF_scaf_2"/>
    <property type="match status" value="1"/>
</dbReference>
<dbReference type="GO" id="GO:0005506">
    <property type="term" value="F:iron ion binding"/>
    <property type="evidence" value="ECO:0007669"/>
    <property type="project" value="InterPro"/>
</dbReference>
<name>A0A1F5ZGI4_9BACT</name>
<dbReference type="InterPro" id="IPR002871">
    <property type="entry name" value="NIF_FeS_clus_asmbl_NifU_N"/>
</dbReference>
<proteinExistence type="predicted"/>
<organism evidence="2 3">
    <name type="scientific">Candidatus Gottesmanbacteria bacterium RBG_13_45_10</name>
    <dbReference type="NCBI Taxonomy" id="1798370"/>
    <lineage>
        <taxon>Bacteria</taxon>
        <taxon>Candidatus Gottesmaniibacteriota</taxon>
    </lineage>
</organism>
<dbReference type="Pfam" id="PF01592">
    <property type="entry name" value="NifU_N"/>
    <property type="match status" value="1"/>
</dbReference>
<protein>
    <submittedName>
        <fullName evidence="2">SUF system NifU family Fe-S cluster assembly protein</fullName>
    </submittedName>
</protein>
<dbReference type="Proteomes" id="UP000177268">
    <property type="component" value="Unassembled WGS sequence"/>
</dbReference>
<evidence type="ECO:0000259" key="1">
    <source>
        <dbReference type="Pfam" id="PF01592"/>
    </source>
</evidence>
<evidence type="ECO:0000313" key="2">
    <source>
        <dbReference type="EMBL" id="OGG11540.1"/>
    </source>
</evidence>
<dbReference type="AlphaFoldDB" id="A0A1F5ZGI4"/>